<accession>A0ABN8ZAH5</accession>
<gene>
    <name evidence="1" type="ORF">MRATA1EN1_LOCUS19864</name>
</gene>
<evidence type="ECO:0000313" key="1">
    <source>
        <dbReference type="EMBL" id="CAI9170902.1"/>
    </source>
</evidence>
<name>A0ABN8ZAH5_RANTA</name>
<sequence>MKSQRRLRPQTVQCLVAQLCPTLCNPRDCSPRGSSVHGDSPGKNTGVGFHVLQGIFPTQELNPGLPHCRCILYYVSHQGTAGLPPALKHLFSSTKDSAPARSGYPYTK</sequence>
<dbReference type="EMBL" id="OX459939">
    <property type="protein sequence ID" value="CAI9170902.1"/>
    <property type="molecule type" value="Genomic_DNA"/>
</dbReference>
<dbReference type="Proteomes" id="UP001176941">
    <property type="component" value="Chromosome 3"/>
</dbReference>
<organism evidence="1 2">
    <name type="scientific">Rangifer tarandus platyrhynchus</name>
    <name type="common">Svalbard reindeer</name>
    <dbReference type="NCBI Taxonomy" id="3082113"/>
    <lineage>
        <taxon>Eukaryota</taxon>
        <taxon>Metazoa</taxon>
        <taxon>Chordata</taxon>
        <taxon>Craniata</taxon>
        <taxon>Vertebrata</taxon>
        <taxon>Euteleostomi</taxon>
        <taxon>Mammalia</taxon>
        <taxon>Eutheria</taxon>
        <taxon>Laurasiatheria</taxon>
        <taxon>Artiodactyla</taxon>
        <taxon>Ruminantia</taxon>
        <taxon>Pecora</taxon>
        <taxon>Cervidae</taxon>
        <taxon>Odocoileinae</taxon>
        <taxon>Rangifer</taxon>
    </lineage>
</organism>
<reference evidence="1" key="1">
    <citation type="submission" date="2023-04" db="EMBL/GenBank/DDBJ databases">
        <authorList>
            <consortium name="ELIXIR-Norway"/>
        </authorList>
    </citation>
    <scope>NUCLEOTIDE SEQUENCE [LARGE SCALE GENOMIC DNA]</scope>
</reference>
<evidence type="ECO:0000313" key="2">
    <source>
        <dbReference type="Proteomes" id="UP001176941"/>
    </source>
</evidence>
<protein>
    <submittedName>
        <fullName evidence="1">Uncharacterized protein</fullName>
    </submittedName>
</protein>
<keyword evidence="2" id="KW-1185">Reference proteome</keyword>
<proteinExistence type="predicted"/>